<dbReference type="EC" id="2.7.13.3" evidence="3"/>
<comment type="subcellular location">
    <subcellularLocation>
        <location evidence="2">Cell inner membrane</location>
        <topology evidence="2">Multi-pass membrane protein</topology>
    </subcellularLocation>
</comment>
<gene>
    <name evidence="16" type="primary">rpfC</name>
    <name evidence="16" type="ORF">PPN31119_00821</name>
</gene>
<dbReference type="SUPFAM" id="SSF47226">
    <property type="entry name" value="Histidine-containing phosphotransfer domain, HPT domain"/>
    <property type="match status" value="1"/>
</dbReference>
<keyword evidence="10" id="KW-1133">Transmembrane helix</keyword>
<evidence type="ECO:0000259" key="14">
    <source>
        <dbReference type="PROSITE" id="PS50109"/>
    </source>
</evidence>
<evidence type="ECO:0000313" key="16">
    <source>
        <dbReference type="EMBL" id="VVE62336.1"/>
    </source>
</evidence>
<keyword evidence="11" id="KW-0902">Two-component regulatory system</keyword>
<dbReference type="InterPro" id="IPR011006">
    <property type="entry name" value="CheY-like_superfamily"/>
</dbReference>
<proteinExistence type="predicted"/>
<dbReference type="InterPro" id="IPR008207">
    <property type="entry name" value="Sig_transdc_His_kin_Hpt_dom"/>
</dbReference>
<dbReference type="SMART" id="SM00448">
    <property type="entry name" value="REC"/>
    <property type="match status" value="1"/>
</dbReference>
<evidence type="ECO:0000256" key="7">
    <source>
        <dbReference type="ARBA" id="ARBA00022692"/>
    </source>
</evidence>
<dbReference type="Gene3D" id="3.30.565.10">
    <property type="entry name" value="Histidine kinase-like ATPase, C-terminal domain"/>
    <property type="match status" value="1"/>
</dbReference>
<dbReference type="SMART" id="SM00387">
    <property type="entry name" value="HATPase_c"/>
    <property type="match status" value="1"/>
</dbReference>
<dbReference type="SUPFAM" id="SSF52172">
    <property type="entry name" value="CheY-like"/>
    <property type="match status" value="1"/>
</dbReference>
<dbReference type="Pfam" id="PF00072">
    <property type="entry name" value="Response_reg"/>
    <property type="match status" value="1"/>
</dbReference>
<keyword evidence="9" id="KW-0547">Nucleotide-binding</keyword>
<evidence type="ECO:0000256" key="8">
    <source>
        <dbReference type="ARBA" id="ARBA00022777"/>
    </source>
</evidence>
<evidence type="ECO:0000256" key="2">
    <source>
        <dbReference type="ARBA" id="ARBA00004429"/>
    </source>
</evidence>
<accession>A0ABY6WFL7</accession>
<keyword evidence="9" id="KW-0067">ATP-binding</keyword>
<comment type="caution">
    <text evidence="16">The sequence shown here is derived from an EMBL/GenBank/DDBJ whole genome shotgun (WGS) entry which is preliminary data.</text>
</comment>
<evidence type="ECO:0000256" key="12">
    <source>
        <dbReference type="ARBA" id="ARBA00023136"/>
    </source>
</evidence>
<evidence type="ECO:0000313" key="17">
    <source>
        <dbReference type="Proteomes" id="UP000361468"/>
    </source>
</evidence>
<feature type="domain" description="Response regulatory" evidence="15">
    <location>
        <begin position="325"/>
        <end position="442"/>
    </location>
</feature>
<dbReference type="PROSITE" id="PS50109">
    <property type="entry name" value="HIS_KIN"/>
    <property type="match status" value="1"/>
</dbReference>
<dbReference type="InterPro" id="IPR003594">
    <property type="entry name" value="HATPase_dom"/>
</dbReference>
<dbReference type="InterPro" id="IPR001789">
    <property type="entry name" value="Sig_transdc_resp-reg_receiver"/>
</dbReference>
<comment type="catalytic activity">
    <reaction evidence="1">
        <text>ATP + protein L-histidine = ADP + protein N-phospho-L-histidine.</text>
        <dbReference type="EC" id="2.7.13.3"/>
    </reaction>
</comment>
<keyword evidence="6 16" id="KW-0808">Transferase</keyword>
<dbReference type="Proteomes" id="UP000361468">
    <property type="component" value="Unassembled WGS sequence"/>
</dbReference>
<dbReference type="InterPro" id="IPR004358">
    <property type="entry name" value="Sig_transdc_His_kin-like_C"/>
</dbReference>
<evidence type="ECO:0000259" key="15">
    <source>
        <dbReference type="PROSITE" id="PS50110"/>
    </source>
</evidence>
<keyword evidence="8" id="KW-0418">Kinase</keyword>
<dbReference type="GO" id="GO:0004673">
    <property type="term" value="F:protein histidine kinase activity"/>
    <property type="evidence" value="ECO:0007669"/>
    <property type="project" value="UniProtKB-EC"/>
</dbReference>
<dbReference type="PANTHER" id="PTHR43047">
    <property type="entry name" value="TWO-COMPONENT HISTIDINE PROTEIN KINASE"/>
    <property type="match status" value="1"/>
</dbReference>
<evidence type="ECO:0000256" key="1">
    <source>
        <dbReference type="ARBA" id="ARBA00000085"/>
    </source>
</evidence>
<evidence type="ECO:0000256" key="11">
    <source>
        <dbReference type="ARBA" id="ARBA00023012"/>
    </source>
</evidence>
<dbReference type="InterPro" id="IPR036641">
    <property type="entry name" value="HPT_dom_sf"/>
</dbReference>
<sequence>MNLGKFNNPHEPAGAGRCEVRGMQARGAERHALPDPDTFRLALVHELRAPLQVLQGHLDALRAEASVPVAPEGGSHTVEGVDEGGALRRSRLNAMGSMLRVAAGVVDDVLQLRCLGDGGADLPLQASDFEIRACLDEEIHAFGEIARRKGLALDCDIADDVPSTVTGDAVRLRQIVRTLVDNALKFTLCGGVAATVSWRAGAPDDPGSTGGTGSTGAPVGSPLSGWLTVRVSDTGPGIPAGMENEVFAAFARGDRAVPGSGLGLWIARQWANRMGGALYVEPSTTGARFRLSLPLATPRVAPARTPMPAPVDMAPAPANVRPGLHALVVDDHVMNRAVLADQLASLGCRVERAQDLTQALLQWVSHEIDVVLTDVHLGGACGLTLAKTLQALAPVLGRRPPVVFAVTGSIIAARAAREAGIDAVLTKPVSCAKLGRVLALRWPRETGEWSASPMPVALPAVRRAPLSEDPCARRLMRDEMAKDLARFRRLIGRRRREDLDAAQALLHRMRGACRMFGDPALTARCDGLSAKLADCRRLSADGGDQR</sequence>
<protein>
    <recommendedName>
        <fullName evidence="3">histidine kinase</fullName>
        <ecNumber evidence="3">2.7.13.3</ecNumber>
    </recommendedName>
</protein>
<feature type="modified residue" description="4-aspartylphosphate" evidence="13">
    <location>
        <position position="374"/>
    </location>
</feature>
<keyword evidence="4" id="KW-1003">Cell membrane</keyword>
<dbReference type="CDD" id="cd17546">
    <property type="entry name" value="REC_hyHK_CKI1_RcsC-like"/>
    <property type="match status" value="1"/>
</dbReference>
<keyword evidence="5" id="KW-0997">Cell inner membrane</keyword>
<keyword evidence="13" id="KW-0597">Phosphoprotein</keyword>
<dbReference type="SUPFAM" id="SSF55874">
    <property type="entry name" value="ATPase domain of HSP90 chaperone/DNA topoisomerase II/histidine kinase"/>
    <property type="match status" value="1"/>
</dbReference>
<dbReference type="InterPro" id="IPR036890">
    <property type="entry name" value="HATPase_C_sf"/>
</dbReference>
<evidence type="ECO:0000256" key="4">
    <source>
        <dbReference type="ARBA" id="ARBA00022475"/>
    </source>
</evidence>
<evidence type="ECO:0000256" key="6">
    <source>
        <dbReference type="ARBA" id="ARBA00022679"/>
    </source>
</evidence>
<dbReference type="Pfam" id="PF01627">
    <property type="entry name" value="Hpt"/>
    <property type="match status" value="1"/>
</dbReference>
<feature type="domain" description="Histidine kinase" evidence="14">
    <location>
        <begin position="42"/>
        <end position="297"/>
    </location>
</feature>
<keyword evidence="17" id="KW-1185">Reference proteome</keyword>
<dbReference type="Gene3D" id="3.40.50.2300">
    <property type="match status" value="1"/>
</dbReference>
<evidence type="ECO:0000256" key="9">
    <source>
        <dbReference type="ARBA" id="ARBA00022840"/>
    </source>
</evidence>
<evidence type="ECO:0000256" key="13">
    <source>
        <dbReference type="PROSITE-ProRule" id="PRU00169"/>
    </source>
</evidence>
<evidence type="ECO:0000256" key="10">
    <source>
        <dbReference type="ARBA" id="ARBA00022989"/>
    </source>
</evidence>
<name>A0ABY6WFL7_9BURK</name>
<evidence type="ECO:0000256" key="5">
    <source>
        <dbReference type="ARBA" id="ARBA00022519"/>
    </source>
</evidence>
<dbReference type="RefSeq" id="WP_150645794.1">
    <property type="nucleotide sequence ID" value="NZ_CABPSO010000002.1"/>
</dbReference>
<keyword evidence="12" id="KW-0472">Membrane</keyword>
<dbReference type="Pfam" id="PF02518">
    <property type="entry name" value="HATPase_c"/>
    <property type="match status" value="1"/>
</dbReference>
<reference evidence="16 17" key="1">
    <citation type="submission" date="2019-08" db="EMBL/GenBank/DDBJ databases">
        <authorList>
            <person name="Peeters C."/>
        </authorList>
    </citation>
    <scope>NUCLEOTIDE SEQUENCE [LARGE SCALE GENOMIC DNA]</scope>
    <source>
        <strain evidence="16 17">LMG 31119</strain>
    </source>
</reference>
<dbReference type="InterPro" id="IPR005467">
    <property type="entry name" value="His_kinase_dom"/>
</dbReference>
<evidence type="ECO:0000256" key="3">
    <source>
        <dbReference type="ARBA" id="ARBA00012438"/>
    </source>
</evidence>
<organism evidence="16 17">
    <name type="scientific">Pandoraea pnomenusa</name>
    <dbReference type="NCBI Taxonomy" id="93220"/>
    <lineage>
        <taxon>Bacteria</taxon>
        <taxon>Pseudomonadati</taxon>
        <taxon>Pseudomonadota</taxon>
        <taxon>Betaproteobacteria</taxon>
        <taxon>Burkholderiales</taxon>
        <taxon>Burkholderiaceae</taxon>
        <taxon>Pandoraea</taxon>
    </lineage>
</organism>
<dbReference type="EMBL" id="CABPSO010000002">
    <property type="protein sequence ID" value="VVE62336.1"/>
    <property type="molecule type" value="Genomic_DNA"/>
</dbReference>
<keyword evidence="7" id="KW-0812">Transmembrane</keyword>
<dbReference type="PROSITE" id="PS50110">
    <property type="entry name" value="RESPONSE_REGULATORY"/>
    <property type="match status" value="1"/>
</dbReference>
<dbReference type="PANTHER" id="PTHR43047:SF72">
    <property type="entry name" value="OSMOSENSING HISTIDINE PROTEIN KINASE SLN1"/>
    <property type="match status" value="1"/>
</dbReference>
<dbReference type="PRINTS" id="PR00344">
    <property type="entry name" value="BCTRLSENSOR"/>
</dbReference>